<dbReference type="InterPro" id="IPR001789">
    <property type="entry name" value="Sig_transdc_resp-reg_receiver"/>
</dbReference>
<evidence type="ECO:0000256" key="2">
    <source>
        <dbReference type="PROSITE-ProRule" id="PRU00339"/>
    </source>
</evidence>
<dbReference type="SUPFAM" id="SSF48452">
    <property type="entry name" value="TPR-like"/>
    <property type="match status" value="1"/>
</dbReference>
<proteinExistence type="predicted"/>
<keyword evidence="2" id="KW-0802">TPR repeat</keyword>
<accession>A0A562RCY6</accession>
<keyword evidence="5" id="KW-1185">Reference proteome</keyword>
<feature type="repeat" description="TPR" evidence="2">
    <location>
        <begin position="268"/>
        <end position="301"/>
    </location>
</feature>
<dbReference type="InterPro" id="IPR011990">
    <property type="entry name" value="TPR-like_helical_dom_sf"/>
</dbReference>
<dbReference type="PROSITE" id="PS50005">
    <property type="entry name" value="TPR"/>
    <property type="match status" value="3"/>
</dbReference>
<feature type="repeat" description="TPR" evidence="2">
    <location>
        <begin position="302"/>
        <end position="335"/>
    </location>
</feature>
<feature type="repeat" description="TPR" evidence="2">
    <location>
        <begin position="180"/>
        <end position="213"/>
    </location>
</feature>
<reference evidence="4 5" key="1">
    <citation type="submission" date="2019-07" db="EMBL/GenBank/DDBJ databases">
        <title>Genome sequencing of 100 strains of the haloalkaliphilic chemolithoautotrophic sulfur-oxidizing bacterium Thioalkalivibrio.</title>
        <authorList>
            <person name="Muyzer G."/>
        </authorList>
    </citation>
    <scope>NUCLEOTIDE SEQUENCE [LARGE SCALE GENOMIC DNA]</scope>
    <source>
        <strain evidence="4 5">ASO4-4</strain>
    </source>
</reference>
<dbReference type="EMBL" id="VLLC01000029">
    <property type="protein sequence ID" value="TWI66892.1"/>
    <property type="molecule type" value="Genomic_DNA"/>
</dbReference>
<dbReference type="GO" id="GO:0006493">
    <property type="term" value="P:protein O-linked glycosylation"/>
    <property type="evidence" value="ECO:0007669"/>
    <property type="project" value="InterPro"/>
</dbReference>
<dbReference type="PANTHER" id="PTHR44366">
    <property type="entry name" value="UDP-N-ACETYLGLUCOSAMINE--PEPTIDE N-ACETYLGLUCOSAMINYLTRANSFERASE 110 KDA SUBUNIT"/>
    <property type="match status" value="1"/>
</dbReference>
<sequence>MTSYDMPMPSRSASDASAPVLILHEDPVILAELTRSVNSLGFINILPLKDSEEAMEESRRKKISCFICAYETENIEGLRFLNRIRKKQDFIYTPFFLTDDQFTSLKVMKAGYAGVSGLIVLPFSTKTLQEKLFKNMGVKKDPVIQKTEKQVEKGTALINAGKNEEGIMELKSVLDQKEGPEYHYNIGYIRSIQKKYPEAIDAFKKATQMDRLFAKAYEAMARAYLAMGREDLADTYMHHAAQIYMEREQDGHAEDILKEMLELGYESLNVFNSLGIIYRKRGDHKKSMAHYTKALKIHPHEPNIYYNMGRICMDMKDMEKARVLFERAVAIKKDFKEARQILKAMDLGIL</sequence>
<protein>
    <submittedName>
        <fullName evidence="4">Tetratricopeptide repeat protein</fullName>
    </submittedName>
</protein>
<dbReference type="RefSeq" id="WP_144686204.1">
    <property type="nucleotide sequence ID" value="NZ_VLLC01000029.1"/>
</dbReference>
<dbReference type="PROSITE" id="PS50293">
    <property type="entry name" value="TPR_REGION"/>
    <property type="match status" value="1"/>
</dbReference>
<dbReference type="PROSITE" id="PS50110">
    <property type="entry name" value="RESPONSE_REGULATORY"/>
    <property type="match status" value="1"/>
</dbReference>
<dbReference type="AlphaFoldDB" id="A0A562RCY6"/>
<dbReference type="Pfam" id="PF13432">
    <property type="entry name" value="TPR_16"/>
    <property type="match status" value="1"/>
</dbReference>
<dbReference type="SMART" id="SM00028">
    <property type="entry name" value="TPR"/>
    <property type="match status" value="3"/>
</dbReference>
<evidence type="ECO:0000259" key="3">
    <source>
        <dbReference type="PROSITE" id="PS50110"/>
    </source>
</evidence>
<dbReference type="InterPro" id="IPR011006">
    <property type="entry name" value="CheY-like_superfamily"/>
</dbReference>
<dbReference type="Proteomes" id="UP000318307">
    <property type="component" value="Unassembled WGS sequence"/>
</dbReference>
<feature type="domain" description="Response regulatory" evidence="3">
    <location>
        <begin position="19"/>
        <end position="136"/>
    </location>
</feature>
<name>A0A562RCY6_9BACT</name>
<dbReference type="PANTHER" id="PTHR44366:SF1">
    <property type="entry name" value="UDP-N-ACETYLGLUCOSAMINE--PEPTIDE N-ACETYLGLUCOSAMINYLTRANSFERASE 110 KDA SUBUNIT"/>
    <property type="match status" value="1"/>
</dbReference>
<dbReference type="SUPFAM" id="SSF52172">
    <property type="entry name" value="CheY-like"/>
    <property type="match status" value="1"/>
</dbReference>
<evidence type="ECO:0000256" key="1">
    <source>
        <dbReference type="PROSITE-ProRule" id="PRU00169"/>
    </source>
</evidence>
<dbReference type="OrthoDB" id="5469454at2"/>
<dbReference type="InterPro" id="IPR037919">
    <property type="entry name" value="OGT"/>
</dbReference>
<dbReference type="GO" id="GO:0000160">
    <property type="term" value="P:phosphorelay signal transduction system"/>
    <property type="evidence" value="ECO:0007669"/>
    <property type="project" value="InterPro"/>
</dbReference>
<comment type="caution">
    <text evidence="4">The sequence shown here is derived from an EMBL/GenBank/DDBJ whole genome shotgun (WGS) entry which is preliminary data.</text>
</comment>
<comment type="caution">
    <text evidence="1">Lacks conserved residue(s) required for the propagation of feature annotation.</text>
</comment>
<evidence type="ECO:0000313" key="4">
    <source>
        <dbReference type="EMBL" id="TWI66892.1"/>
    </source>
</evidence>
<gene>
    <name evidence="4" type="ORF">LZ24_02849</name>
</gene>
<evidence type="ECO:0000313" key="5">
    <source>
        <dbReference type="Proteomes" id="UP000318307"/>
    </source>
</evidence>
<dbReference type="InterPro" id="IPR019734">
    <property type="entry name" value="TPR_rpt"/>
</dbReference>
<dbReference type="Pfam" id="PF14559">
    <property type="entry name" value="TPR_19"/>
    <property type="match status" value="1"/>
</dbReference>
<dbReference type="Gene3D" id="3.40.50.2300">
    <property type="match status" value="1"/>
</dbReference>
<dbReference type="GO" id="GO:0097363">
    <property type="term" value="F:protein O-acetylglucosaminyltransferase activity"/>
    <property type="evidence" value="ECO:0007669"/>
    <property type="project" value="TreeGrafter"/>
</dbReference>
<organism evidence="4 5">
    <name type="scientific">Desulfobotulus alkaliphilus</name>
    <dbReference type="NCBI Taxonomy" id="622671"/>
    <lineage>
        <taxon>Bacteria</taxon>
        <taxon>Pseudomonadati</taxon>
        <taxon>Thermodesulfobacteriota</taxon>
        <taxon>Desulfobacteria</taxon>
        <taxon>Desulfobacterales</taxon>
        <taxon>Desulfobacteraceae</taxon>
        <taxon>Desulfobotulus</taxon>
    </lineage>
</organism>
<dbReference type="Gene3D" id="1.25.40.10">
    <property type="entry name" value="Tetratricopeptide repeat domain"/>
    <property type="match status" value="2"/>
</dbReference>